<dbReference type="GO" id="GO:0006417">
    <property type="term" value="P:regulation of translation"/>
    <property type="evidence" value="ECO:0007669"/>
    <property type="project" value="TreeGrafter"/>
</dbReference>
<dbReference type="InterPro" id="IPR051474">
    <property type="entry name" value="Anti-sigma-K/W_factor"/>
</dbReference>
<dbReference type="Pfam" id="PF10099">
    <property type="entry name" value="RskA_C"/>
    <property type="match status" value="1"/>
</dbReference>
<comment type="caution">
    <text evidence="2">The sequence shown here is derived from an EMBL/GenBank/DDBJ whole genome shotgun (WGS) entry which is preliminary data.</text>
</comment>
<evidence type="ECO:0000259" key="1">
    <source>
        <dbReference type="Pfam" id="PF10099"/>
    </source>
</evidence>
<dbReference type="AlphaFoldDB" id="M5UAC4"/>
<dbReference type="GO" id="GO:0005886">
    <property type="term" value="C:plasma membrane"/>
    <property type="evidence" value="ECO:0007669"/>
    <property type="project" value="InterPro"/>
</dbReference>
<name>M5UAC4_9BACT</name>
<dbReference type="GO" id="GO:0016989">
    <property type="term" value="F:sigma factor antagonist activity"/>
    <property type="evidence" value="ECO:0007669"/>
    <property type="project" value="TreeGrafter"/>
</dbReference>
<dbReference type="Proteomes" id="UP000011885">
    <property type="component" value="Unassembled WGS sequence"/>
</dbReference>
<evidence type="ECO:0000313" key="3">
    <source>
        <dbReference type="Proteomes" id="UP000011885"/>
    </source>
</evidence>
<reference evidence="2 3" key="1">
    <citation type="journal article" date="2013" name="Mar. Genomics">
        <title>Expression of sulfatases in Rhodopirellula baltica and the diversity of sulfatases in the genus Rhodopirellula.</title>
        <authorList>
            <person name="Wegner C.E."/>
            <person name="Richter-Heitmann T."/>
            <person name="Klindworth A."/>
            <person name="Klockow C."/>
            <person name="Richter M."/>
            <person name="Achstetter T."/>
            <person name="Glockner F.O."/>
            <person name="Harder J."/>
        </authorList>
    </citation>
    <scope>NUCLEOTIDE SEQUENCE [LARGE SCALE GENOMIC DNA]</scope>
    <source>
        <strain evidence="2 3">SM41</strain>
    </source>
</reference>
<gene>
    <name evidence="2" type="ORF">RSSM_00314</name>
</gene>
<dbReference type="PATRIC" id="fig|1263870.3.peg.342"/>
<feature type="domain" description="Anti-sigma K factor RskA C-terminal" evidence="1">
    <location>
        <begin position="112"/>
        <end position="258"/>
    </location>
</feature>
<dbReference type="EMBL" id="ANOH01000030">
    <property type="protein sequence ID" value="EMI58244.1"/>
    <property type="molecule type" value="Genomic_DNA"/>
</dbReference>
<dbReference type="InterPro" id="IPR018764">
    <property type="entry name" value="RskA_C"/>
</dbReference>
<keyword evidence="3" id="KW-1185">Reference proteome</keyword>
<dbReference type="PANTHER" id="PTHR37461:SF1">
    <property type="entry name" value="ANTI-SIGMA-K FACTOR RSKA"/>
    <property type="match status" value="1"/>
</dbReference>
<dbReference type="OrthoDB" id="5624446at2"/>
<proteinExistence type="predicted"/>
<accession>M5UAC4</accession>
<evidence type="ECO:0000313" key="2">
    <source>
        <dbReference type="EMBL" id="EMI58244.1"/>
    </source>
</evidence>
<organism evidence="2 3">
    <name type="scientific">Rhodopirellula sallentina SM41</name>
    <dbReference type="NCBI Taxonomy" id="1263870"/>
    <lineage>
        <taxon>Bacteria</taxon>
        <taxon>Pseudomonadati</taxon>
        <taxon>Planctomycetota</taxon>
        <taxon>Planctomycetia</taxon>
        <taxon>Pirellulales</taxon>
        <taxon>Pirellulaceae</taxon>
        <taxon>Rhodopirellula</taxon>
    </lineage>
</organism>
<dbReference type="RefSeq" id="WP_008673693.1">
    <property type="nucleotide sequence ID" value="NZ_ANOH01000030.1"/>
</dbReference>
<dbReference type="PANTHER" id="PTHR37461">
    <property type="entry name" value="ANTI-SIGMA-K FACTOR RSKA"/>
    <property type="match status" value="1"/>
</dbReference>
<sequence length="274" mass="29566">MTSPTPLSPSEWEELLAGEALGDLNAEELERLEQGAPDERTETLDDLRQVAALLDLTFSASSREEMPERLRSQILADAPKHLPVVPREAVVAESQSTRQPSSNLPTREWIAWIAAAASLLFAIGTWMTSDNGTTLDPANSPVAVTVEEAREDVLLAADQITVDWAPGTTPFDAPVDGDVVWSTSQQAGYMRFVGMPVNDPTQEQYQLWIIDPARDDEPIDGGVFDVTSTGEVIVPIDAKLTVVDPAAFAITIEKPGGVVVSTQERLPLLAPVKG</sequence>
<protein>
    <recommendedName>
        <fullName evidence="1">Anti-sigma K factor RskA C-terminal domain-containing protein</fullName>
    </recommendedName>
</protein>